<proteinExistence type="predicted"/>
<evidence type="ECO:0000256" key="4">
    <source>
        <dbReference type="ARBA" id="ARBA00022833"/>
    </source>
</evidence>
<keyword evidence="1 6" id="KW-0479">Metal-binding</keyword>
<dbReference type="PANTHER" id="PTHR14493">
    <property type="entry name" value="UNKEMPT FAMILY MEMBER"/>
    <property type="match status" value="1"/>
</dbReference>
<sequence>MILGEGNHRNPTVQVPPWAVSDDPMAGMHLSLPVSGVTGEEVLAALQRFLPSNNESLEASEEPLDLAVDAFSCDEFRMYEFKVRRCPRGRSHDWTECPYAHPGEKARRRDPRRFHYSGDACPEFRKTGRCERGDACDLAHGVFESWLHPARYRTQPCKDGTACRRRVCFFAHTPAQLRFLPQSPRSQPQVALESYDGAPARRSKNLITSPRSTLISTPMSPPSESPPLSPVGAEAVNEVVAGMRKLQLSKVRSVSCSWGVGMGSDGGFGSPRGAGAFRAGFVSLPATPTAASGGGHGWGKEAAGEFGRGMRGELFESLGKDESVEGCLDAGGVGSAAKGLPDLGWISELVK</sequence>
<name>A0A6I9RK58_ELAGV</name>
<dbReference type="GO" id="GO:0003677">
    <property type="term" value="F:DNA binding"/>
    <property type="evidence" value="ECO:0007669"/>
    <property type="project" value="UniProtKB-KW"/>
</dbReference>
<dbReference type="GO" id="GO:0008270">
    <property type="term" value="F:zinc ion binding"/>
    <property type="evidence" value="ECO:0007669"/>
    <property type="project" value="UniProtKB-KW"/>
</dbReference>
<feature type="compositionally biased region" description="Pro residues" evidence="7">
    <location>
        <begin position="219"/>
        <end position="229"/>
    </location>
</feature>
<dbReference type="Gene3D" id="3.30.1370.210">
    <property type="match status" value="1"/>
</dbReference>
<dbReference type="KEGG" id="egu:105047301"/>
<accession>A0A6I9RK58</accession>
<evidence type="ECO:0000256" key="3">
    <source>
        <dbReference type="ARBA" id="ARBA00022771"/>
    </source>
</evidence>
<dbReference type="FunFam" id="3.30.1370.210:FF:000009">
    <property type="entry name" value="Zinc finger CCCH domain-containing protein 66"/>
    <property type="match status" value="1"/>
</dbReference>
<keyword evidence="9" id="KW-1185">Reference proteome</keyword>
<dbReference type="InterPro" id="IPR045234">
    <property type="entry name" value="Unkempt-like"/>
</dbReference>
<dbReference type="GeneID" id="105047301"/>
<evidence type="ECO:0000256" key="7">
    <source>
        <dbReference type="SAM" id="MobiDB-lite"/>
    </source>
</evidence>
<protein>
    <submittedName>
        <fullName evidence="10">Zinc finger CCCH domain-containing protein 2</fullName>
    </submittedName>
</protein>
<dbReference type="OrthoDB" id="410307at2759"/>
<evidence type="ECO:0000256" key="5">
    <source>
        <dbReference type="ARBA" id="ARBA00023125"/>
    </source>
</evidence>
<evidence type="ECO:0000313" key="9">
    <source>
        <dbReference type="Proteomes" id="UP000504607"/>
    </source>
</evidence>
<evidence type="ECO:0000259" key="8">
    <source>
        <dbReference type="PROSITE" id="PS50103"/>
    </source>
</evidence>
<dbReference type="RefSeq" id="XP_010924475.1">
    <property type="nucleotide sequence ID" value="XM_010926173.3"/>
</dbReference>
<reference evidence="10" key="1">
    <citation type="submission" date="2025-08" db="UniProtKB">
        <authorList>
            <consortium name="RefSeq"/>
        </authorList>
    </citation>
    <scope>IDENTIFICATION</scope>
</reference>
<evidence type="ECO:0000256" key="2">
    <source>
        <dbReference type="ARBA" id="ARBA00022737"/>
    </source>
</evidence>
<dbReference type="InterPro" id="IPR057444">
    <property type="entry name" value="Znf-CCCH_AtC3H23-like"/>
</dbReference>
<keyword evidence="2" id="KW-0677">Repeat</keyword>
<dbReference type="InParanoid" id="A0A6I9RK58"/>
<gene>
    <name evidence="10" type="primary">LOC105047301</name>
</gene>
<dbReference type="Proteomes" id="UP000504607">
    <property type="component" value="Chromosome 6"/>
</dbReference>
<dbReference type="Pfam" id="PF25512">
    <property type="entry name" value="zf-CCCH_AtC3H23"/>
    <property type="match status" value="1"/>
</dbReference>
<feature type="compositionally biased region" description="Polar residues" evidence="7">
    <location>
        <begin position="205"/>
        <end position="215"/>
    </location>
</feature>
<feature type="zinc finger region" description="C3H1-type" evidence="6">
    <location>
        <begin position="116"/>
        <end position="143"/>
    </location>
</feature>
<dbReference type="AlphaFoldDB" id="A0A6I9RK58"/>
<feature type="domain" description="C3H1-type" evidence="8">
    <location>
        <begin position="116"/>
        <end position="143"/>
    </location>
</feature>
<keyword evidence="3 6" id="KW-0863">Zinc-finger</keyword>
<evidence type="ECO:0000313" key="10">
    <source>
        <dbReference type="RefSeq" id="XP_010924475.1"/>
    </source>
</evidence>
<dbReference type="InterPro" id="IPR000571">
    <property type="entry name" value="Znf_CCCH"/>
</dbReference>
<dbReference type="PROSITE" id="PS50103">
    <property type="entry name" value="ZF_C3H1"/>
    <property type="match status" value="1"/>
</dbReference>
<organism evidence="9 10">
    <name type="scientific">Elaeis guineensis var. tenera</name>
    <name type="common">Oil palm</name>
    <dbReference type="NCBI Taxonomy" id="51953"/>
    <lineage>
        <taxon>Eukaryota</taxon>
        <taxon>Viridiplantae</taxon>
        <taxon>Streptophyta</taxon>
        <taxon>Embryophyta</taxon>
        <taxon>Tracheophyta</taxon>
        <taxon>Spermatophyta</taxon>
        <taxon>Magnoliopsida</taxon>
        <taxon>Liliopsida</taxon>
        <taxon>Arecaceae</taxon>
        <taxon>Arecoideae</taxon>
        <taxon>Cocoseae</taxon>
        <taxon>Elaeidinae</taxon>
        <taxon>Elaeis</taxon>
    </lineage>
</organism>
<keyword evidence="5" id="KW-0238">DNA-binding</keyword>
<evidence type="ECO:0000256" key="6">
    <source>
        <dbReference type="PROSITE-ProRule" id="PRU00723"/>
    </source>
</evidence>
<feature type="region of interest" description="Disordered" evidence="7">
    <location>
        <begin position="182"/>
        <end position="231"/>
    </location>
</feature>
<dbReference type="PANTHER" id="PTHR14493:SF44">
    <property type="entry name" value="ZINC FINGER CCCH DOMAIN-CONTAINING PROTEIN 10"/>
    <property type="match status" value="1"/>
</dbReference>
<dbReference type="SMART" id="SM00356">
    <property type="entry name" value="ZnF_C3H1"/>
    <property type="match status" value="2"/>
</dbReference>
<keyword evidence="4 6" id="KW-0862">Zinc</keyword>
<evidence type="ECO:0000256" key="1">
    <source>
        <dbReference type="ARBA" id="ARBA00022723"/>
    </source>
</evidence>